<dbReference type="Proteomes" id="UP001157502">
    <property type="component" value="Chromosome 23"/>
</dbReference>
<organism evidence="1 2">
    <name type="scientific">Dallia pectoralis</name>
    <name type="common">Alaska blackfish</name>
    <dbReference type="NCBI Taxonomy" id="75939"/>
    <lineage>
        <taxon>Eukaryota</taxon>
        <taxon>Metazoa</taxon>
        <taxon>Chordata</taxon>
        <taxon>Craniata</taxon>
        <taxon>Vertebrata</taxon>
        <taxon>Euteleostomi</taxon>
        <taxon>Actinopterygii</taxon>
        <taxon>Neopterygii</taxon>
        <taxon>Teleostei</taxon>
        <taxon>Protacanthopterygii</taxon>
        <taxon>Esociformes</taxon>
        <taxon>Umbridae</taxon>
        <taxon>Dallia</taxon>
    </lineage>
</organism>
<accession>A0ACC2FS49</accession>
<dbReference type="EMBL" id="CM055750">
    <property type="protein sequence ID" value="KAJ7994156.1"/>
    <property type="molecule type" value="Genomic_DNA"/>
</dbReference>
<protein>
    <submittedName>
        <fullName evidence="1">Uncharacterized protein</fullName>
    </submittedName>
</protein>
<keyword evidence="2" id="KW-1185">Reference proteome</keyword>
<name>A0ACC2FS49_DALPE</name>
<gene>
    <name evidence="1" type="ORF">DPEC_G00262990</name>
</gene>
<evidence type="ECO:0000313" key="1">
    <source>
        <dbReference type="EMBL" id="KAJ7994156.1"/>
    </source>
</evidence>
<reference evidence="1" key="1">
    <citation type="submission" date="2021-05" db="EMBL/GenBank/DDBJ databases">
        <authorList>
            <person name="Pan Q."/>
            <person name="Jouanno E."/>
            <person name="Zahm M."/>
            <person name="Klopp C."/>
            <person name="Cabau C."/>
            <person name="Louis A."/>
            <person name="Berthelot C."/>
            <person name="Parey E."/>
            <person name="Roest Crollius H."/>
            <person name="Montfort J."/>
            <person name="Robinson-Rechavi M."/>
            <person name="Bouchez O."/>
            <person name="Lampietro C."/>
            <person name="Lopez Roques C."/>
            <person name="Donnadieu C."/>
            <person name="Postlethwait J."/>
            <person name="Bobe J."/>
            <person name="Dillon D."/>
            <person name="Chandos A."/>
            <person name="von Hippel F."/>
            <person name="Guiguen Y."/>
        </authorList>
    </citation>
    <scope>NUCLEOTIDE SEQUENCE</scope>
    <source>
        <strain evidence="1">YG-Jan2019</strain>
    </source>
</reference>
<proteinExistence type="predicted"/>
<sequence length="178" mass="19187">MGCDGQGRGSDTTRNHKCGHMSSSFSSCTPTAWCHSIVMYMAKMWVKVRAGAQSRLRRIVYFSVCGCVINLEASPVLGPARYSLFRGVSHFPGVSAQFSLALKPQTIANRRPLPRSPPLIHPPRCVPDAKPTLSALPAAPSHSQHPGGGPEQRGNRALLRTAPSPVMEEARTDLGSLM</sequence>
<evidence type="ECO:0000313" key="2">
    <source>
        <dbReference type="Proteomes" id="UP001157502"/>
    </source>
</evidence>
<comment type="caution">
    <text evidence="1">The sequence shown here is derived from an EMBL/GenBank/DDBJ whole genome shotgun (WGS) entry which is preliminary data.</text>
</comment>